<feature type="transmembrane region" description="Helical" evidence="1">
    <location>
        <begin position="6"/>
        <end position="27"/>
    </location>
</feature>
<keyword evidence="1" id="KW-0812">Transmembrane</keyword>
<dbReference type="Proteomes" id="UP000255163">
    <property type="component" value="Unassembled WGS sequence"/>
</dbReference>
<evidence type="ECO:0000256" key="1">
    <source>
        <dbReference type="SAM" id="Phobius"/>
    </source>
</evidence>
<keyword evidence="1" id="KW-1133">Transmembrane helix</keyword>
<keyword evidence="1" id="KW-0472">Membrane</keyword>
<name>A0A376FHB2_ENTAS</name>
<dbReference type="AlphaFoldDB" id="A0A376FHB2"/>
<proteinExistence type="predicted"/>
<protein>
    <submittedName>
        <fullName evidence="2">Uncharacterized protein</fullName>
    </submittedName>
</protein>
<reference evidence="2 3" key="1">
    <citation type="submission" date="2018-06" db="EMBL/GenBank/DDBJ databases">
        <authorList>
            <consortium name="Pathogen Informatics"/>
            <person name="Doyle S."/>
        </authorList>
    </citation>
    <scope>NUCLEOTIDE SEQUENCE [LARGE SCALE GENOMIC DNA]</scope>
    <source>
        <strain evidence="2 3">NCTC12123</strain>
    </source>
</reference>
<accession>A0A376FHB2</accession>
<evidence type="ECO:0000313" key="3">
    <source>
        <dbReference type="Proteomes" id="UP000255163"/>
    </source>
</evidence>
<evidence type="ECO:0000313" key="2">
    <source>
        <dbReference type="EMBL" id="STD24182.1"/>
    </source>
</evidence>
<dbReference type="EMBL" id="UFYI01000007">
    <property type="protein sequence ID" value="STD24182.1"/>
    <property type="molecule type" value="Genomic_DNA"/>
</dbReference>
<sequence>MRTEGIIGLAGIFVGMLLVLGGGSLAVKPYP</sequence>
<organism evidence="2 3">
    <name type="scientific">Enterobacter asburiae</name>
    <dbReference type="NCBI Taxonomy" id="61645"/>
    <lineage>
        <taxon>Bacteria</taxon>
        <taxon>Pseudomonadati</taxon>
        <taxon>Pseudomonadota</taxon>
        <taxon>Gammaproteobacteria</taxon>
        <taxon>Enterobacterales</taxon>
        <taxon>Enterobacteriaceae</taxon>
        <taxon>Enterobacter</taxon>
        <taxon>Enterobacter cloacae complex</taxon>
    </lineage>
</organism>
<gene>
    <name evidence="2" type="ORF">NCTC12123_04256</name>
</gene>